<protein>
    <submittedName>
        <fullName evidence="3">Putative superfamily III holin-X</fullName>
    </submittedName>
</protein>
<name>A0A3N1HQ43_9ACTN</name>
<evidence type="ECO:0000256" key="1">
    <source>
        <dbReference type="SAM" id="MobiDB-lite"/>
    </source>
</evidence>
<keyword evidence="2" id="KW-0472">Membrane</keyword>
<keyword evidence="2" id="KW-1133">Transmembrane helix</keyword>
<keyword evidence="2" id="KW-0812">Transmembrane</keyword>
<comment type="caution">
    <text evidence="3">The sequence shown here is derived from an EMBL/GenBank/DDBJ whole genome shotgun (WGS) entry which is preliminary data.</text>
</comment>
<dbReference type="AlphaFoldDB" id="A0A3N1HQ43"/>
<reference evidence="3 4" key="1">
    <citation type="journal article" date="2015" name="Stand. Genomic Sci.">
        <title>Genomic Encyclopedia of Bacterial and Archaeal Type Strains, Phase III: the genomes of soil and plant-associated and newly described type strains.</title>
        <authorList>
            <person name="Whitman W.B."/>
            <person name="Woyke T."/>
            <person name="Klenk H.P."/>
            <person name="Zhou Y."/>
            <person name="Lilburn T.G."/>
            <person name="Beck B.J."/>
            <person name="De Vos P."/>
            <person name="Vandamme P."/>
            <person name="Eisen J.A."/>
            <person name="Garrity G."/>
            <person name="Hugenholtz P."/>
            <person name="Kyrpides N.C."/>
        </authorList>
    </citation>
    <scope>NUCLEOTIDE SEQUENCE [LARGE SCALE GENOMIC DNA]</scope>
    <source>
        <strain evidence="3 4">CECT 7306</strain>
    </source>
</reference>
<evidence type="ECO:0000313" key="4">
    <source>
        <dbReference type="Proteomes" id="UP000276232"/>
    </source>
</evidence>
<dbReference type="EMBL" id="RJKN01000002">
    <property type="protein sequence ID" value="ROP44580.1"/>
    <property type="molecule type" value="Genomic_DNA"/>
</dbReference>
<sequence length="149" mass="15019">MAHLASQSQNRPQTGSTRPAAPAAPAQERSVGQLVVAVKRDLLALVKSEVALAKAEIAGEAKTAGIGAGMFAGAALFGFLALVFLLVAGSLALALVLPTWAAFLVVGGVLLLLAGLLALVGKSRVSKVGTPERTVRTAQGSIAALKGQR</sequence>
<evidence type="ECO:0000313" key="3">
    <source>
        <dbReference type="EMBL" id="ROP44580.1"/>
    </source>
</evidence>
<dbReference type="Pfam" id="PF07332">
    <property type="entry name" value="Phage_holin_3_6"/>
    <property type="match status" value="1"/>
</dbReference>
<feature type="transmembrane region" description="Helical" evidence="2">
    <location>
        <begin position="100"/>
        <end position="120"/>
    </location>
</feature>
<feature type="compositionally biased region" description="Polar residues" evidence="1">
    <location>
        <begin position="1"/>
        <end position="17"/>
    </location>
</feature>
<evidence type="ECO:0000256" key="2">
    <source>
        <dbReference type="SAM" id="Phobius"/>
    </source>
</evidence>
<dbReference type="RefSeq" id="WP_158674189.1">
    <property type="nucleotide sequence ID" value="NZ_RJKN01000002.1"/>
</dbReference>
<feature type="transmembrane region" description="Helical" evidence="2">
    <location>
        <begin position="71"/>
        <end position="94"/>
    </location>
</feature>
<dbReference type="Proteomes" id="UP000276232">
    <property type="component" value="Unassembled WGS sequence"/>
</dbReference>
<feature type="region of interest" description="Disordered" evidence="1">
    <location>
        <begin position="1"/>
        <end position="26"/>
    </location>
</feature>
<dbReference type="InParanoid" id="A0A3N1HQ43"/>
<dbReference type="OrthoDB" id="3826923at2"/>
<keyword evidence="4" id="KW-1185">Reference proteome</keyword>
<gene>
    <name evidence="3" type="ORF">EDC03_0701</name>
</gene>
<organism evidence="3 4">
    <name type="scientific">Pseudokineococcus lusitanus</name>
    <dbReference type="NCBI Taxonomy" id="763993"/>
    <lineage>
        <taxon>Bacteria</taxon>
        <taxon>Bacillati</taxon>
        <taxon>Actinomycetota</taxon>
        <taxon>Actinomycetes</taxon>
        <taxon>Kineosporiales</taxon>
        <taxon>Kineosporiaceae</taxon>
        <taxon>Pseudokineococcus</taxon>
    </lineage>
</organism>
<proteinExistence type="predicted"/>
<accession>A0A3N1HQ43</accession>
<dbReference type="PRINTS" id="PR01077">
    <property type="entry name" value="CLAUDIN"/>
</dbReference>
<dbReference type="InterPro" id="IPR009937">
    <property type="entry name" value="Phage_holin_3_6"/>
</dbReference>